<dbReference type="Proteomes" id="UP000265020">
    <property type="component" value="Unassembled WGS sequence"/>
</dbReference>
<name>A0A3Q2FR09_CYPVA</name>
<feature type="domain" description="RGS" evidence="2">
    <location>
        <begin position="80"/>
        <end position="197"/>
    </location>
</feature>
<dbReference type="AlphaFoldDB" id="A0A3Q2FR09"/>
<reference evidence="3" key="1">
    <citation type="submission" date="2025-08" db="UniProtKB">
        <authorList>
            <consortium name="Ensembl"/>
        </authorList>
    </citation>
    <scope>IDENTIFICATION</scope>
</reference>
<dbReference type="PRINTS" id="PR01301">
    <property type="entry name" value="RGSPROTEIN"/>
</dbReference>
<dbReference type="PANTHER" id="PTHR10845">
    <property type="entry name" value="REGULATOR OF G PROTEIN SIGNALING"/>
    <property type="match status" value="1"/>
</dbReference>
<evidence type="ECO:0000259" key="2">
    <source>
        <dbReference type="PROSITE" id="PS50132"/>
    </source>
</evidence>
<dbReference type="Gene3D" id="1.10.196.10">
    <property type="match status" value="2"/>
</dbReference>
<dbReference type="SUPFAM" id="SSF48097">
    <property type="entry name" value="Regulator of G-protein signaling, RGS"/>
    <property type="match status" value="1"/>
</dbReference>
<dbReference type="InterPro" id="IPR016137">
    <property type="entry name" value="RGS"/>
</dbReference>
<dbReference type="PANTHER" id="PTHR10845:SF259">
    <property type="entry name" value="RGS DOMAIN-CONTAINING PROTEIN-RELATED"/>
    <property type="match status" value="1"/>
</dbReference>
<dbReference type="InterPro" id="IPR044926">
    <property type="entry name" value="RGS_subdomain_2"/>
</dbReference>
<evidence type="ECO:0000313" key="3">
    <source>
        <dbReference type="Ensembl" id="ENSCVAP00000008380.1"/>
    </source>
</evidence>
<organism evidence="3 4">
    <name type="scientific">Cyprinodon variegatus</name>
    <name type="common">Sheepshead minnow</name>
    <dbReference type="NCBI Taxonomy" id="28743"/>
    <lineage>
        <taxon>Eukaryota</taxon>
        <taxon>Metazoa</taxon>
        <taxon>Chordata</taxon>
        <taxon>Craniata</taxon>
        <taxon>Vertebrata</taxon>
        <taxon>Euteleostomi</taxon>
        <taxon>Actinopterygii</taxon>
        <taxon>Neopterygii</taxon>
        <taxon>Teleostei</taxon>
        <taxon>Neoteleostei</taxon>
        <taxon>Acanthomorphata</taxon>
        <taxon>Ovalentaria</taxon>
        <taxon>Atherinomorphae</taxon>
        <taxon>Cyprinodontiformes</taxon>
        <taxon>Cyprinodontidae</taxon>
        <taxon>Cyprinodon</taxon>
    </lineage>
</organism>
<accession>A0A3Q2FR09</accession>
<dbReference type="GO" id="GO:0009968">
    <property type="term" value="P:negative regulation of signal transduction"/>
    <property type="evidence" value="ECO:0007669"/>
    <property type="project" value="UniProtKB-KW"/>
</dbReference>
<sequence length="215" mass="25084">MEKLLWFLWQQFKESLKKQPVGYNWNHFGFLQFCRTLHFRFYFSFFGFSSCLLPCLLPWGGNFALSSRPSETEVKRWAESLEALLANQYGVAVFHHFLRSEFSEENLDFWLAVEKFKKTHPFSKMAAQAKKIYDEFISSSAVRQVNVDSFVRDSTNQSVRCDLNPTSFQLAQDQIFSLMETDSYPRFLKSRIYAQLANLSTDTVLGLSNNSRSVI</sequence>
<keyword evidence="1" id="KW-0734">Signal transduction inhibitor</keyword>
<dbReference type="FunFam" id="1.10.196.10:FF:000001">
    <property type="entry name" value="Regulator of G-protein signaling 8"/>
    <property type="match status" value="1"/>
</dbReference>
<evidence type="ECO:0000256" key="1">
    <source>
        <dbReference type="ARBA" id="ARBA00022700"/>
    </source>
</evidence>
<keyword evidence="4" id="KW-1185">Reference proteome</keyword>
<dbReference type="SMART" id="SM00315">
    <property type="entry name" value="RGS"/>
    <property type="match status" value="1"/>
</dbReference>
<dbReference type="Ensembl" id="ENSCVAT00000001717.1">
    <property type="protein sequence ID" value="ENSCVAP00000008380.1"/>
    <property type="gene ID" value="ENSCVAG00000010179.1"/>
</dbReference>
<dbReference type="Pfam" id="PF00615">
    <property type="entry name" value="RGS"/>
    <property type="match status" value="1"/>
</dbReference>
<dbReference type="InterPro" id="IPR024066">
    <property type="entry name" value="RGS_subdom1/3"/>
</dbReference>
<dbReference type="STRING" id="28743.ENSCVAP00000008380"/>
<reference evidence="3" key="2">
    <citation type="submission" date="2025-09" db="UniProtKB">
        <authorList>
            <consortium name="Ensembl"/>
        </authorList>
    </citation>
    <scope>IDENTIFICATION</scope>
</reference>
<evidence type="ECO:0000313" key="4">
    <source>
        <dbReference type="Proteomes" id="UP000265020"/>
    </source>
</evidence>
<protein>
    <recommendedName>
        <fullName evidence="2">RGS domain-containing protein</fullName>
    </recommendedName>
</protein>
<dbReference type="PROSITE" id="PS50132">
    <property type="entry name" value="RGS"/>
    <property type="match status" value="1"/>
</dbReference>
<dbReference type="InterPro" id="IPR036305">
    <property type="entry name" value="RGS_sf"/>
</dbReference>
<dbReference type="FunFam" id="1.10.167.10:FF:000001">
    <property type="entry name" value="Putative regulator of g-protein signaling 12"/>
    <property type="match status" value="1"/>
</dbReference>
<dbReference type="GeneTree" id="ENSGT00940000154416"/>
<proteinExistence type="predicted"/>
<dbReference type="Gene3D" id="1.10.167.10">
    <property type="entry name" value="Regulator of G-protein Signalling 4, domain 2"/>
    <property type="match status" value="1"/>
</dbReference>